<feature type="compositionally biased region" description="Polar residues" evidence="5">
    <location>
        <begin position="902"/>
        <end position="911"/>
    </location>
</feature>
<evidence type="ECO:0000256" key="1">
    <source>
        <dbReference type="ARBA" id="ARBA00004141"/>
    </source>
</evidence>
<dbReference type="GO" id="GO:0016020">
    <property type="term" value="C:membrane"/>
    <property type="evidence" value="ECO:0007669"/>
    <property type="project" value="UniProtKB-SubCell"/>
</dbReference>
<evidence type="ECO:0000256" key="6">
    <source>
        <dbReference type="SAM" id="Phobius"/>
    </source>
</evidence>
<organism evidence="9 10">
    <name type="scientific">Botryotinia fuckeliana (strain B05.10)</name>
    <name type="common">Noble rot fungus</name>
    <name type="synonym">Botrytis cinerea</name>
    <dbReference type="NCBI Taxonomy" id="332648"/>
    <lineage>
        <taxon>Eukaryota</taxon>
        <taxon>Fungi</taxon>
        <taxon>Dikarya</taxon>
        <taxon>Ascomycota</taxon>
        <taxon>Pezizomycotina</taxon>
        <taxon>Leotiomycetes</taxon>
        <taxon>Helotiales</taxon>
        <taxon>Sclerotiniaceae</taxon>
        <taxon>Botrytis</taxon>
    </lineage>
</organism>
<dbReference type="PANTHER" id="PTHR39469:SF1">
    <property type="entry name" value="DUF4203 DOMAIN-CONTAINING PROTEIN"/>
    <property type="match status" value="1"/>
</dbReference>
<evidence type="ECO:0000256" key="7">
    <source>
        <dbReference type="SAM" id="SignalP"/>
    </source>
</evidence>
<dbReference type="EMBL" id="CP009814">
    <property type="protein sequence ID" value="ATZ54037.1"/>
    <property type="molecule type" value="Genomic_DNA"/>
</dbReference>
<feature type="compositionally biased region" description="Basic and acidic residues" evidence="5">
    <location>
        <begin position="692"/>
        <end position="712"/>
    </location>
</feature>
<keyword evidence="4 6" id="KW-0472">Membrane</keyword>
<feature type="region of interest" description="Disordered" evidence="5">
    <location>
        <begin position="393"/>
        <end position="786"/>
    </location>
</feature>
<feature type="transmembrane region" description="Helical" evidence="6">
    <location>
        <begin position="185"/>
        <end position="205"/>
    </location>
</feature>
<evidence type="ECO:0000313" key="10">
    <source>
        <dbReference type="Proteomes" id="UP000001798"/>
    </source>
</evidence>
<feature type="compositionally biased region" description="Polar residues" evidence="5">
    <location>
        <begin position="654"/>
        <end position="674"/>
    </location>
</feature>
<dbReference type="VEuPathDB" id="FungiDB:Bcin10g00610"/>
<keyword evidence="3 6" id="KW-1133">Transmembrane helix</keyword>
<evidence type="ECO:0000256" key="5">
    <source>
        <dbReference type="SAM" id="MobiDB-lite"/>
    </source>
</evidence>
<feature type="domain" description="TM7S3/TM198-like" evidence="8">
    <location>
        <begin position="133"/>
        <end position="335"/>
    </location>
</feature>
<gene>
    <name evidence="9" type="ORF">BCIN_10g00610</name>
</gene>
<evidence type="ECO:0000256" key="3">
    <source>
        <dbReference type="ARBA" id="ARBA00022989"/>
    </source>
</evidence>
<feature type="compositionally biased region" description="Basic and acidic residues" evidence="5">
    <location>
        <begin position="584"/>
        <end position="601"/>
    </location>
</feature>
<feature type="compositionally biased region" description="Polar residues" evidence="5">
    <location>
        <begin position="571"/>
        <end position="581"/>
    </location>
</feature>
<dbReference type="AlphaFoldDB" id="A0A384JUG7"/>
<protein>
    <recommendedName>
        <fullName evidence="8">TM7S3/TM198-like domain-containing protein</fullName>
    </recommendedName>
</protein>
<feature type="compositionally biased region" description="Low complexity" evidence="5">
    <location>
        <begin position="475"/>
        <end position="491"/>
    </location>
</feature>
<keyword evidence="10" id="KW-1185">Reference proteome</keyword>
<feature type="transmembrane region" description="Helical" evidence="6">
    <location>
        <begin position="158"/>
        <end position="179"/>
    </location>
</feature>
<feature type="compositionally biased region" description="Basic and acidic residues" evidence="5">
    <location>
        <begin position="459"/>
        <end position="474"/>
    </location>
</feature>
<name>A0A384JUG7_BOTFB</name>
<reference evidence="9 10" key="3">
    <citation type="journal article" date="2017" name="Mol. Plant Pathol.">
        <title>A gapless genome sequence of the fungus Botrytis cinerea.</title>
        <authorList>
            <person name="Van Kan J.A."/>
            <person name="Stassen J.H."/>
            <person name="Mosbach A."/>
            <person name="Van Der Lee T.A."/>
            <person name="Faino L."/>
            <person name="Farmer A.D."/>
            <person name="Papasotiriou D.G."/>
            <person name="Zhou S."/>
            <person name="Seidl M.F."/>
            <person name="Cottam E."/>
            <person name="Edel D."/>
            <person name="Hahn M."/>
            <person name="Schwartz D.C."/>
            <person name="Dietrich R.A."/>
            <person name="Widdison S."/>
            <person name="Scalliet G."/>
        </authorList>
    </citation>
    <scope>NUCLEOTIDE SEQUENCE [LARGE SCALE GENOMIC DNA]</scope>
    <source>
        <strain evidence="9 10">B05.10</strain>
    </source>
</reference>
<reference evidence="9 10" key="1">
    <citation type="journal article" date="2011" name="PLoS Genet.">
        <title>Genomic analysis of the necrotrophic fungal pathogens Sclerotinia sclerotiorum and Botrytis cinerea.</title>
        <authorList>
            <person name="Amselem J."/>
            <person name="Cuomo C.A."/>
            <person name="van Kan J.A."/>
            <person name="Viaud M."/>
            <person name="Benito E.P."/>
            <person name="Couloux A."/>
            <person name="Coutinho P.M."/>
            <person name="de Vries R.P."/>
            <person name="Dyer P.S."/>
            <person name="Fillinger S."/>
            <person name="Fournier E."/>
            <person name="Gout L."/>
            <person name="Hahn M."/>
            <person name="Kohn L."/>
            <person name="Lapalu N."/>
            <person name="Plummer K.M."/>
            <person name="Pradier J.M."/>
            <person name="Quevillon E."/>
            <person name="Sharon A."/>
            <person name="Simon A."/>
            <person name="ten Have A."/>
            <person name="Tudzynski B."/>
            <person name="Tudzynski P."/>
            <person name="Wincker P."/>
            <person name="Andrew M."/>
            <person name="Anthouard V."/>
            <person name="Beever R.E."/>
            <person name="Beffa R."/>
            <person name="Benoit I."/>
            <person name="Bouzid O."/>
            <person name="Brault B."/>
            <person name="Chen Z."/>
            <person name="Choquer M."/>
            <person name="Collemare J."/>
            <person name="Cotton P."/>
            <person name="Danchin E.G."/>
            <person name="Da Silva C."/>
            <person name="Gautier A."/>
            <person name="Giraud C."/>
            <person name="Giraud T."/>
            <person name="Gonzalez C."/>
            <person name="Grossetete S."/>
            <person name="Guldener U."/>
            <person name="Henrissat B."/>
            <person name="Howlett B.J."/>
            <person name="Kodira C."/>
            <person name="Kretschmer M."/>
            <person name="Lappartient A."/>
            <person name="Leroch M."/>
            <person name="Levis C."/>
            <person name="Mauceli E."/>
            <person name="Neuveglise C."/>
            <person name="Oeser B."/>
            <person name="Pearson M."/>
            <person name="Poulain J."/>
            <person name="Poussereau N."/>
            <person name="Quesneville H."/>
            <person name="Rascle C."/>
            <person name="Schumacher J."/>
            <person name="Segurens B."/>
            <person name="Sexton A."/>
            <person name="Silva E."/>
            <person name="Sirven C."/>
            <person name="Soanes D.M."/>
            <person name="Talbot N.J."/>
            <person name="Templeton M."/>
            <person name="Yandava C."/>
            <person name="Yarden O."/>
            <person name="Zeng Q."/>
            <person name="Rollins J.A."/>
            <person name="Lebrun M.H."/>
            <person name="Dickman M."/>
        </authorList>
    </citation>
    <scope>NUCLEOTIDE SEQUENCE [LARGE SCALE GENOMIC DNA]</scope>
    <source>
        <strain evidence="9 10">B05.10</strain>
    </source>
</reference>
<keyword evidence="7" id="KW-0732">Signal</keyword>
<feature type="signal peptide" evidence="7">
    <location>
        <begin position="1"/>
        <end position="20"/>
    </location>
</feature>
<feature type="compositionally biased region" description="Polar residues" evidence="5">
    <location>
        <begin position="722"/>
        <end position="758"/>
    </location>
</feature>
<feature type="region of interest" description="Disordered" evidence="5">
    <location>
        <begin position="814"/>
        <end position="841"/>
    </location>
</feature>
<feature type="transmembrane region" description="Helical" evidence="6">
    <location>
        <begin position="125"/>
        <end position="146"/>
    </location>
</feature>
<dbReference type="GeneID" id="5434785"/>
<feature type="compositionally biased region" description="Polar residues" evidence="5">
    <location>
        <begin position="862"/>
        <end position="885"/>
    </location>
</feature>
<evidence type="ECO:0000256" key="2">
    <source>
        <dbReference type="ARBA" id="ARBA00022692"/>
    </source>
</evidence>
<proteinExistence type="predicted"/>
<dbReference type="RefSeq" id="XP_024551192.1">
    <property type="nucleotide sequence ID" value="XM_024695398.1"/>
</dbReference>
<feature type="chain" id="PRO_5017086956" description="TM7S3/TM198-like domain-containing protein" evidence="7">
    <location>
        <begin position="21"/>
        <end position="1164"/>
    </location>
</feature>
<dbReference type="OrthoDB" id="102260at2759"/>
<dbReference type="PANTHER" id="PTHR39469">
    <property type="entry name" value="CHROMOSOME 1, WHOLE GENOME SHOTGUN SEQUENCE"/>
    <property type="match status" value="1"/>
</dbReference>
<dbReference type="InterPro" id="IPR025256">
    <property type="entry name" value="TM7S3/TM198-like_dom"/>
</dbReference>
<feature type="transmembrane region" description="Helical" evidence="6">
    <location>
        <begin position="212"/>
        <end position="232"/>
    </location>
</feature>
<evidence type="ECO:0000256" key="4">
    <source>
        <dbReference type="ARBA" id="ARBA00023136"/>
    </source>
</evidence>
<dbReference type="Pfam" id="PF13886">
    <property type="entry name" value="TM7S3_TM198"/>
    <property type="match status" value="1"/>
</dbReference>
<dbReference type="KEGG" id="bfu:BCIN_10g00610"/>
<reference evidence="9 10" key="2">
    <citation type="journal article" date="2012" name="Eukaryot. Cell">
        <title>Genome update of Botrytis cinerea strains B05.10 and T4.</title>
        <authorList>
            <person name="Staats M."/>
            <person name="van Kan J.A."/>
        </authorList>
    </citation>
    <scope>NUCLEOTIDE SEQUENCE [LARGE SCALE GENOMIC DNA]</scope>
    <source>
        <strain evidence="9 10">B05.10</strain>
    </source>
</reference>
<feature type="region of interest" description="Disordered" evidence="5">
    <location>
        <begin position="856"/>
        <end position="913"/>
    </location>
</feature>
<feature type="transmembrane region" description="Helical" evidence="6">
    <location>
        <begin position="238"/>
        <end position="256"/>
    </location>
</feature>
<feature type="compositionally biased region" description="Basic and acidic residues" evidence="5">
    <location>
        <begin position="891"/>
        <end position="901"/>
    </location>
</feature>
<feature type="compositionally biased region" description="Polar residues" evidence="5">
    <location>
        <begin position="634"/>
        <end position="643"/>
    </location>
</feature>
<evidence type="ECO:0000259" key="8">
    <source>
        <dbReference type="Pfam" id="PF13886"/>
    </source>
</evidence>
<feature type="transmembrane region" description="Helical" evidence="6">
    <location>
        <begin position="263"/>
        <end position="281"/>
    </location>
</feature>
<evidence type="ECO:0000313" key="9">
    <source>
        <dbReference type="EMBL" id="ATZ54037.1"/>
    </source>
</evidence>
<accession>A0A384JUG7</accession>
<keyword evidence="2 6" id="KW-0812">Transmembrane</keyword>
<dbReference type="Proteomes" id="UP000001798">
    <property type="component" value="Chromosome 10"/>
</dbReference>
<comment type="subcellular location">
    <subcellularLocation>
        <location evidence="1">Membrane</location>
        <topology evidence="1">Multi-pass membrane protein</topology>
    </subcellularLocation>
</comment>
<sequence>MQIKGSVLLVLGASIQWAFAAPWDVRVQERDSSVALSSTITSTSSSISSSAKESQESNDSFTSASTITHSQSTSLAMTTSTSNTAMLTSTASASSISATATSISATDSAFNSTVLPGELPLQPEITPAFAVAGIILIATGILYTFIGFKNRWLHISLSAGYLVSIAITVLILFVMNLPVSNAVEGAYLVAIVLPGLIIGGCSLVFTEVTEGLGCLLGGFCFSMWLLVMKAGGLITSTAGKSILIAAISVATFSLSFSHHTRTYGLVACISFAGSTAIVLGIDCFSRAGLKEFWAYIWNLNQNLFPLGATTYPVTKGIRVEIAAIFVIFLAGLVSQSKVHKMIQDHRAQRLEERQAIERAIEEEEMNVGRRIEDQNTEEKERWEKIYGEKLKSGDESTHDSVVGDLEDSKRGHSNTITSIMELDGTEIEISGKSLPTRPSATGLVMSSGKGHDGAVTVRVARDAAPEVERIEDKTTTPSRQSSQKSSRSQPSANPTGDKAVVINNESTHLASLPSLRPTSKAPPPRMTVAPEVVPLPFKIPEGEMEDDRSSIATSPDEELAANGETLKRTPSGGSALSNKISTRSKRESQRYSEEQGIRTEDLVTPYADEADRASSIAATVDDLSDDEDREVGSIRSSVISQDTPIPDVEFPAQDDQNNEQSPELVTVKATTEPQETAPEQLPSSPMDSTTEDTDHKVSSGTSDVRKSLELRPESGITVATDILNTPRNELSSNETMQQQDSLTTCGDPVPNTSNSTVGESLEDADNGTESKLKTESSIASAPDTKATKITKEQLPAQFSKVVMSYRTNEWAKHLSHADSPELEELEISESISEDPKSESAVPVDVEALQQTAHNALPPPAVRSSSQQSISPGLVRSSSTQSNITPFATIPEDSHIHGHDTPTRNSSQQQIGGSEVHRTLRNASNPNFPEPIVESPGEEIPSFQQHFSQSISPAFGNSNTLMEKRDTMIRNRSSYFPKRNVSTHSMPILEPNPHSPSRFPSGSHSQMGNEVGPIQSPLRSYHVNKSAPILAEYDDIPLSKRRELIRQSTSQPLAALNTNFNSHQPKRSSEIQTPLVREQQLAMWRNSIANDLQVQKKRVMDTVENRRSVLWQERKSEEMRKDGERRAKELREERWEGRIRTGGGEMEELHRKMMSRMQDEARKVL</sequence>